<feature type="binding site" evidence="8">
    <location>
        <position position="485"/>
    </location>
    <ligand>
        <name>Mg(2+)</name>
        <dbReference type="ChEBI" id="CHEBI:18420"/>
    </ligand>
</feature>
<feature type="compositionally biased region" description="Basic and acidic residues" evidence="9">
    <location>
        <begin position="685"/>
        <end position="695"/>
    </location>
</feature>
<dbReference type="PROSITE" id="PS50126">
    <property type="entry name" value="S1"/>
    <property type="match status" value="1"/>
</dbReference>
<feature type="domain" description="S1 motif" evidence="10">
    <location>
        <begin position="621"/>
        <end position="690"/>
    </location>
</feature>
<keyword evidence="7 8" id="KW-0694">RNA-binding</keyword>
<dbReference type="SUPFAM" id="SSF54211">
    <property type="entry name" value="Ribosomal protein S5 domain 2-like"/>
    <property type="match status" value="2"/>
</dbReference>
<dbReference type="SUPFAM" id="SSF50249">
    <property type="entry name" value="Nucleic acid-binding proteins"/>
    <property type="match status" value="1"/>
</dbReference>
<dbReference type="Proteomes" id="UP000285258">
    <property type="component" value="Unassembled WGS sequence"/>
</dbReference>
<dbReference type="RefSeq" id="WP_096226537.1">
    <property type="nucleotide sequence ID" value="NZ_CP168029.1"/>
</dbReference>
<evidence type="ECO:0000256" key="4">
    <source>
        <dbReference type="ARBA" id="ARBA00022695"/>
    </source>
</evidence>
<dbReference type="NCBIfam" id="TIGR03591">
    <property type="entry name" value="polynuc_phos"/>
    <property type="match status" value="1"/>
</dbReference>
<dbReference type="SMART" id="SM00316">
    <property type="entry name" value="S1"/>
    <property type="match status" value="1"/>
</dbReference>
<feature type="binding site" evidence="8">
    <location>
        <position position="491"/>
    </location>
    <ligand>
        <name>Mg(2+)</name>
        <dbReference type="ChEBI" id="CHEBI:18420"/>
    </ligand>
</feature>
<dbReference type="FunFam" id="3.30.230.70:FF:000002">
    <property type="entry name" value="Polyribonucleotide nucleotidyltransferase"/>
    <property type="match status" value="1"/>
</dbReference>
<dbReference type="InterPro" id="IPR015847">
    <property type="entry name" value="ExoRNase_PH_dom2"/>
</dbReference>
<dbReference type="SMART" id="SM00322">
    <property type="entry name" value="KH"/>
    <property type="match status" value="1"/>
</dbReference>
<dbReference type="CDD" id="cd02393">
    <property type="entry name" value="KH-I_PNPase"/>
    <property type="match status" value="1"/>
</dbReference>
<dbReference type="InterPro" id="IPR004088">
    <property type="entry name" value="KH_dom_type_1"/>
</dbReference>
<evidence type="ECO:0000313" key="12">
    <source>
        <dbReference type="Proteomes" id="UP000285258"/>
    </source>
</evidence>
<gene>
    <name evidence="8 11" type="primary">pnp</name>
    <name evidence="11" type="ORF">DMP12_11510</name>
</gene>
<dbReference type="GO" id="GO:0006402">
    <property type="term" value="P:mRNA catabolic process"/>
    <property type="evidence" value="ECO:0007669"/>
    <property type="project" value="UniProtKB-UniRule"/>
</dbReference>
<dbReference type="InterPro" id="IPR004087">
    <property type="entry name" value="KH_dom"/>
</dbReference>
<dbReference type="InterPro" id="IPR036456">
    <property type="entry name" value="PNPase_PH_RNA-bd_sf"/>
</dbReference>
<dbReference type="InterPro" id="IPR036612">
    <property type="entry name" value="KH_dom_type_1_sf"/>
</dbReference>
<evidence type="ECO:0000256" key="1">
    <source>
        <dbReference type="ARBA" id="ARBA00007404"/>
    </source>
</evidence>
<keyword evidence="6 8" id="KW-0460">Magnesium</keyword>
<dbReference type="PANTHER" id="PTHR11252">
    <property type="entry name" value="POLYRIBONUCLEOTIDE NUCLEOTIDYLTRANSFERASE"/>
    <property type="match status" value="1"/>
</dbReference>
<dbReference type="CDD" id="cd11364">
    <property type="entry name" value="RNase_PH_PNPase_2"/>
    <property type="match status" value="1"/>
</dbReference>
<dbReference type="GO" id="GO:0003723">
    <property type="term" value="F:RNA binding"/>
    <property type="evidence" value="ECO:0007669"/>
    <property type="project" value="UniProtKB-UniRule"/>
</dbReference>
<evidence type="ECO:0000256" key="9">
    <source>
        <dbReference type="SAM" id="MobiDB-lite"/>
    </source>
</evidence>
<organism evidence="11 12">
    <name type="scientific">Gordonibacter urolithinfaciens</name>
    <dbReference type="NCBI Taxonomy" id="1335613"/>
    <lineage>
        <taxon>Bacteria</taxon>
        <taxon>Bacillati</taxon>
        <taxon>Actinomycetota</taxon>
        <taxon>Coriobacteriia</taxon>
        <taxon>Eggerthellales</taxon>
        <taxon>Eggerthellaceae</taxon>
        <taxon>Gordonibacter</taxon>
    </lineage>
</organism>
<dbReference type="GO" id="GO:0005829">
    <property type="term" value="C:cytosol"/>
    <property type="evidence" value="ECO:0007669"/>
    <property type="project" value="TreeGrafter"/>
</dbReference>
<dbReference type="InterPro" id="IPR015848">
    <property type="entry name" value="PNPase_PH_RNA-bd_bac/org-type"/>
</dbReference>
<dbReference type="NCBIfam" id="NF008805">
    <property type="entry name" value="PRK11824.1"/>
    <property type="match status" value="1"/>
</dbReference>
<comment type="similarity">
    <text evidence="1 8">Belongs to the polyribonucleotide nucleotidyltransferase family.</text>
</comment>
<dbReference type="InterPro" id="IPR012340">
    <property type="entry name" value="NA-bd_OB-fold"/>
</dbReference>
<keyword evidence="2 8" id="KW-0963">Cytoplasm</keyword>
<protein>
    <recommendedName>
        <fullName evidence="8">Polyribonucleotide nucleotidyltransferase</fullName>
        <ecNumber evidence="8">2.7.7.8</ecNumber>
    </recommendedName>
    <alternativeName>
        <fullName evidence="8">Polynucleotide phosphorylase</fullName>
        <shortName evidence="8">PNPase</shortName>
    </alternativeName>
</protein>
<dbReference type="Pfam" id="PF00575">
    <property type="entry name" value="S1"/>
    <property type="match status" value="1"/>
</dbReference>
<dbReference type="InterPro" id="IPR012162">
    <property type="entry name" value="PNPase"/>
</dbReference>
<dbReference type="InterPro" id="IPR003029">
    <property type="entry name" value="S1_domain"/>
</dbReference>
<dbReference type="AlphaFoldDB" id="A0A423UI52"/>
<dbReference type="InterPro" id="IPR001247">
    <property type="entry name" value="ExoRNase_PH_dom1"/>
</dbReference>
<dbReference type="FunFam" id="3.30.1370.10:FF:000001">
    <property type="entry name" value="Polyribonucleotide nucleotidyltransferase"/>
    <property type="match status" value="1"/>
</dbReference>
<evidence type="ECO:0000256" key="2">
    <source>
        <dbReference type="ARBA" id="ARBA00022490"/>
    </source>
</evidence>
<evidence type="ECO:0000256" key="7">
    <source>
        <dbReference type="ARBA" id="ARBA00022884"/>
    </source>
</evidence>
<dbReference type="GO" id="GO:0000287">
    <property type="term" value="F:magnesium ion binding"/>
    <property type="evidence" value="ECO:0007669"/>
    <property type="project" value="UniProtKB-UniRule"/>
</dbReference>
<comment type="function">
    <text evidence="8">Involved in mRNA degradation. Catalyzes the phosphorolysis of single-stranded polyribonucleotides processively in the 3'- to 5'-direction.</text>
</comment>
<dbReference type="InterPro" id="IPR020568">
    <property type="entry name" value="Ribosomal_Su5_D2-typ_SF"/>
</dbReference>
<dbReference type="EC" id="2.7.7.8" evidence="8"/>
<evidence type="ECO:0000313" key="11">
    <source>
        <dbReference type="EMBL" id="ROT88682.1"/>
    </source>
</evidence>
<dbReference type="Pfam" id="PF00013">
    <property type="entry name" value="KH_1"/>
    <property type="match status" value="1"/>
</dbReference>
<dbReference type="InterPro" id="IPR036345">
    <property type="entry name" value="ExoRNase_PH_dom2_sf"/>
</dbReference>
<evidence type="ECO:0000256" key="5">
    <source>
        <dbReference type="ARBA" id="ARBA00022723"/>
    </source>
</evidence>
<name>A0A423UI52_9ACTN</name>
<dbReference type="GO" id="GO:0004654">
    <property type="term" value="F:polyribonucleotide nucleotidyltransferase activity"/>
    <property type="evidence" value="ECO:0007669"/>
    <property type="project" value="UniProtKB-UniRule"/>
</dbReference>
<dbReference type="SUPFAM" id="SSF46915">
    <property type="entry name" value="Polynucleotide phosphorylase/guanosine pentaphosphate synthase (PNPase/GPSI), domain 3"/>
    <property type="match status" value="1"/>
</dbReference>
<evidence type="ECO:0000259" key="10">
    <source>
        <dbReference type="PROSITE" id="PS50126"/>
    </source>
</evidence>
<dbReference type="Gene3D" id="2.40.50.140">
    <property type="entry name" value="Nucleic acid-binding proteins"/>
    <property type="match status" value="1"/>
</dbReference>
<dbReference type="GO" id="GO:0006396">
    <property type="term" value="P:RNA processing"/>
    <property type="evidence" value="ECO:0007669"/>
    <property type="project" value="InterPro"/>
</dbReference>
<dbReference type="Gene3D" id="3.30.1370.10">
    <property type="entry name" value="K Homology domain, type 1"/>
    <property type="match status" value="1"/>
</dbReference>
<dbReference type="EMBL" id="QIBW01000015">
    <property type="protein sequence ID" value="ROT88682.1"/>
    <property type="molecule type" value="Genomic_DNA"/>
</dbReference>
<dbReference type="HAMAP" id="MF_01595">
    <property type="entry name" value="PNPase"/>
    <property type="match status" value="1"/>
</dbReference>
<dbReference type="InterPro" id="IPR027408">
    <property type="entry name" value="PNPase/RNase_PH_dom_sf"/>
</dbReference>
<dbReference type="PROSITE" id="PS50084">
    <property type="entry name" value="KH_TYPE_1"/>
    <property type="match status" value="1"/>
</dbReference>
<evidence type="ECO:0000256" key="6">
    <source>
        <dbReference type="ARBA" id="ARBA00022842"/>
    </source>
</evidence>
<dbReference type="GO" id="GO:0000175">
    <property type="term" value="F:3'-5'-RNA exonuclease activity"/>
    <property type="evidence" value="ECO:0007669"/>
    <property type="project" value="TreeGrafter"/>
</dbReference>
<comment type="cofactor">
    <cofactor evidence="8">
        <name>Mg(2+)</name>
        <dbReference type="ChEBI" id="CHEBI:18420"/>
    </cofactor>
</comment>
<keyword evidence="3 8" id="KW-0808">Transferase</keyword>
<feature type="compositionally biased region" description="Basic and acidic residues" evidence="9">
    <location>
        <begin position="703"/>
        <end position="727"/>
    </location>
</feature>
<evidence type="ECO:0000256" key="8">
    <source>
        <dbReference type="HAMAP-Rule" id="MF_01595"/>
    </source>
</evidence>
<sequence length="749" mass="81479">MEKIVESFELYGKQYRLETGELAKQATGSVVVTQGDTTVLVTAVIGQEKDYDFFPLTVDFIEKMYAVGRIPGGYLKREARPSDKGTLTARMVDRPIRPGFVDGFKREVHVVCTTLVVDSVNPPDTICVMGASAALMLGAAPFDGPAACVRIGRDIETGEFIVNPTFEESEHSDLELTIAGTADYISMVEAGADEISEQDMLAAMAFGQEAIAAFCEVQQRFLDRANIQPVEWPVHVADPAIASRVAPFMDEMSAALHDADKLSRMGKVEELKERIKAEQFSDEERAAWKGDIAAELKKLEKKAMRAMVIATGERADGRTPEEIRPLYIVPGYLPRVHGSGLFQRGQTQVLSVVTLGMLNEWQRLDTIDPAEGKRYMHQYNFPPYCTGEAGRMGAPKRREIGHGALAERALLPVLPDEDEFPYAIRVVSEVLESNGSSSMASTCGSTLALMDAGVPIKAPVSGIAMGLIKEGDDVVILSDIQGIEDFLGDMDFKVCGTEKGITALQMDNKARGLSVEILARALAQASEGRAHILDAMLETIEAPREELSQFAPRIETIHIPVDKIRDVIGSGGKVVRGIQEETGAQINIEEDGTIHIAAIEGPAGEAAKAMILGIVKEPEVGEQFDGEVVGIKDFGAFVKLTPGKDGLLHISRVANGRVASVEDVLTLGDVVKVEVLEVDPKTGKISLDRLDKPDAPEGANNGGERRERSDRPRREDRSERSERDNRPGRSNRNGNGNGNGRTPRRRHEG</sequence>
<dbReference type="CDD" id="cd04472">
    <property type="entry name" value="S1_PNPase"/>
    <property type="match status" value="1"/>
</dbReference>
<comment type="subcellular location">
    <subcellularLocation>
        <location evidence="8">Cytoplasm</location>
    </subcellularLocation>
</comment>
<keyword evidence="4 8" id="KW-0548">Nucleotidyltransferase</keyword>
<dbReference type="FunFam" id="3.30.230.70:FF:000001">
    <property type="entry name" value="Polyribonucleotide nucleotidyltransferase"/>
    <property type="match status" value="1"/>
</dbReference>
<proteinExistence type="inferred from homology"/>
<evidence type="ECO:0000256" key="3">
    <source>
        <dbReference type="ARBA" id="ARBA00022679"/>
    </source>
</evidence>
<comment type="caution">
    <text evidence="11">The sequence shown here is derived from an EMBL/GenBank/DDBJ whole genome shotgun (WGS) entry which is preliminary data.</text>
</comment>
<dbReference type="SUPFAM" id="SSF54791">
    <property type="entry name" value="Eukaryotic type KH-domain (KH-domain type I)"/>
    <property type="match status" value="1"/>
</dbReference>
<dbReference type="Pfam" id="PF01138">
    <property type="entry name" value="RNase_PH"/>
    <property type="match status" value="2"/>
</dbReference>
<dbReference type="PANTHER" id="PTHR11252:SF0">
    <property type="entry name" value="POLYRIBONUCLEOTIDE NUCLEOTIDYLTRANSFERASE 1, MITOCHONDRIAL"/>
    <property type="match status" value="1"/>
</dbReference>
<dbReference type="SUPFAM" id="SSF55666">
    <property type="entry name" value="Ribonuclease PH domain 2-like"/>
    <property type="match status" value="2"/>
</dbReference>
<dbReference type="Gene3D" id="3.30.230.70">
    <property type="entry name" value="GHMP Kinase, N-terminal domain"/>
    <property type="match status" value="2"/>
</dbReference>
<feature type="region of interest" description="Disordered" evidence="9">
    <location>
        <begin position="685"/>
        <end position="749"/>
    </location>
</feature>
<accession>A0A423UI52</accession>
<dbReference type="PIRSF" id="PIRSF005499">
    <property type="entry name" value="PNPase"/>
    <property type="match status" value="1"/>
</dbReference>
<comment type="catalytic activity">
    <reaction evidence="8">
        <text>RNA(n+1) + phosphate = RNA(n) + a ribonucleoside 5'-diphosphate</text>
        <dbReference type="Rhea" id="RHEA:22096"/>
        <dbReference type="Rhea" id="RHEA-COMP:14527"/>
        <dbReference type="Rhea" id="RHEA-COMP:17342"/>
        <dbReference type="ChEBI" id="CHEBI:43474"/>
        <dbReference type="ChEBI" id="CHEBI:57930"/>
        <dbReference type="ChEBI" id="CHEBI:140395"/>
        <dbReference type="EC" id="2.7.7.8"/>
    </reaction>
</comment>
<dbReference type="Pfam" id="PF03726">
    <property type="entry name" value="PNPase"/>
    <property type="match status" value="1"/>
</dbReference>
<reference evidence="12" key="1">
    <citation type="submission" date="2018-05" db="EMBL/GenBank/DDBJ databases">
        <title>Genome Sequencing of selected type strains of the family Eggerthellaceae.</title>
        <authorList>
            <person name="Danylec N."/>
            <person name="Stoll D.A."/>
            <person name="Doetsch A."/>
            <person name="Huch M."/>
        </authorList>
    </citation>
    <scope>NUCLEOTIDE SEQUENCE [LARGE SCALE GENOMIC DNA]</scope>
    <source>
        <strain evidence="12">DSM 27213</strain>
    </source>
</reference>
<dbReference type="Pfam" id="PF03725">
    <property type="entry name" value="RNase_PH_C"/>
    <property type="match status" value="1"/>
</dbReference>
<keyword evidence="5 8" id="KW-0479">Metal-binding</keyword>